<reference evidence="3 4" key="1">
    <citation type="submission" date="2017-03" db="EMBL/GenBank/DDBJ databases">
        <title>Foreign affairs: Plasmid Transfer between Roseobacters and Rhizobia.</title>
        <authorList>
            <person name="Bartling P."/>
            <person name="Bunk B."/>
            <person name="Overmann J."/>
            <person name="Brinkmann H."/>
            <person name="Petersen J."/>
        </authorList>
    </citation>
    <scope>NUCLEOTIDE SEQUENCE [LARGE SCALE GENOMIC DNA]</scope>
    <source>
        <strain evidence="3 4">MACL11</strain>
    </source>
</reference>
<keyword evidence="4" id="KW-1185">Reference proteome</keyword>
<protein>
    <recommendedName>
        <fullName evidence="2">Cupin type-2 domain-containing protein</fullName>
    </recommendedName>
</protein>
<dbReference type="STRING" id="1122214.Mame_01635"/>
<dbReference type="Gene3D" id="2.60.120.10">
    <property type="entry name" value="Jelly Rolls"/>
    <property type="match status" value="1"/>
</dbReference>
<dbReference type="InterPro" id="IPR011051">
    <property type="entry name" value="RmlC_Cupin_sf"/>
</dbReference>
<accession>A0A1U9YZX4</accession>
<sequence length="164" mass="17316" precursor="true">MLPLVTLRALALQTQSHGEAYEARLAAVAGPLGAKHLGARYVEISPGKKAWPFHCHHANDELFVILAGTGVLRYGEEEHGVSAGDVVVCPAGGVETAHQLRAGGSEPLCYLAISTMNEPDVLEYPDSGKVAVFAGSAPGGEKAARRLELTVRKNAAIGYWEGEE</sequence>
<dbReference type="PANTHER" id="PTHR35848:SF6">
    <property type="entry name" value="CUPIN TYPE-2 DOMAIN-CONTAINING PROTEIN"/>
    <property type="match status" value="1"/>
</dbReference>
<dbReference type="CDD" id="cd02224">
    <property type="entry name" value="cupin_SPO2919-like"/>
    <property type="match status" value="1"/>
</dbReference>
<dbReference type="GO" id="GO:0046872">
    <property type="term" value="F:metal ion binding"/>
    <property type="evidence" value="ECO:0007669"/>
    <property type="project" value="UniProtKB-KW"/>
</dbReference>
<dbReference type="AlphaFoldDB" id="A0A1U9YZX4"/>
<evidence type="ECO:0000313" key="4">
    <source>
        <dbReference type="Proteomes" id="UP000191135"/>
    </source>
</evidence>
<gene>
    <name evidence="3" type="ORF">Mame_01635</name>
</gene>
<dbReference type="SUPFAM" id="SSF51182">
    <property type="entry name" value="RmlC-like cupins"/>
    <property type="match status" value="1"/>
</dbReference>
<keyword evidence="1" id="KW-0479">Metal-binding</keyword>
<dbReference type="eggNOG" id="COG3837">
    <property type="taxonomic scope" value="Bacteria"/>
</dbReference>
<dbReference type="InterPro" id="IPR014710">
    <property type="entry name" value="RmlC-like_jellyroll"/>
</dbReference>
<dbReference type="InterPro" id="IPR051610">
    <property type="entry name" value="GPI/OXD"/>
</dbReference>
<dbReference type="Proteomes" id="UP000191135">
    <property type="component" value="Chromosome"/>
</dbReference>
<dbReference type="KEGG" id="mmed:Mame_01635"/>
<evidence type="ECO:0000313" key="3">
    <source>
        <dbReference type="EMBL" id="AQZ50984.1"/>
    </source>
</evidence>
<dbReference type="RefSeq" id="WP_018066215.1">
    <property type="nucleotide sequence ID" value="NZ_AQWH01000020.1"/>
</dbReference>
<feature type="domain" description="Cupin type-2" evidence="2">
    <location>
        <begin position="41"/>
        <end position="113"/>
    </location>
</feature>
<dbReference type="PANTHER" id="PTHR35848">
    <property type="entry name" value="OXALATE-BINDING PROTEIN"/>
    <property type="match status" value="1"/>
</dbReference>
<evidence type="ECO:0000259" key="2">
    <source>
        <dbReference type="Pfam" id="PF07883"/>
    </source>
</evidence>
<evidence type="ECO:0000256" key="1">
    <source>
        <dbReference type="ARBA" id="ARBA00022723"/>
    </source>
</evidence>
<dbReference type="EMBL" id="CP020330">
    <property type="protein sequence ID" value="AQZ50984.1"/>
    <property type="molecule type" value="Genomic_DNA"/>
</dbReference>
<organism evidence="3 4">
    <name type="scientific">Martelella mediterranea DSM 17316</name>
    <dbReference type="NCBI Taxonomy" id="1122214"/>
    <lineage>
        <taxon>Bacteria</taxon>
        <taxon>Pseudomonadati</taxon>
        <taxon>Pseudomonadota</taxon>
        <taxon>Alphaproteobacteria</taxon>
        <taxon>Hyphomicrobiales</taxon>
        <taxon>Aurantimonadaceae</taxon>
        <taxon>Martelella</taxon>
    </lineage>
</organism>
<name>A0A1U9YZX4_9HYPH</name>
<dbReference type="OrthoDB" id="116921at2"/>
<dbReference type="InterPro" id="IPR013096">
    <property type="entry name" value="Cupin_2"/>
</dbReference>
<proteinExistence type="predicted"/>
<dbReference type="Pfam" id="PF07883">
    <property type="entry name" value="Cupin_2"/>
    <property type="match status" value="1"/>
</dbReference>